<dbReference type="Gene3D" id="3.30.70.1900">
    <property type="match status" value="1"/>
</dbReference>
<protein>
    <submittedName>
        <fullName evidence="2">CRISPR-associated endoribonuclease Cas6</fullName>
    </submittedName>
</protein>
<feature type="domain" description="CRISPR-associated protein Cas6 C-terminal" evidence="1">
    <location>
        <begin position="122"/>
        <end position="237"/>
    </location>
</feature>
<dbReference type="EMBL" id="OBEN01000004">
    <property type="protein sequence ID" value="SNZ14035.1"/>
    <property type="molecule type" value="Genomic_DNA"/>
</dbReference>
<reference evidence="3" key="1">
    <citation type="submission" date="2017-09" db="EMBL/GenBank/DDBJ databases">
        <authorList>
            <person name="Varghese N."/>
            <person name="Submissions S."/>
        </authorList>
    </citation>
    <scope>NUCLEOTIDE SEQUENCE [LARGE SCALE GENOMIC DNA]</scope>
    <source>
        <strain evidence="3">DSM 2913</strain>
    </source>
</reference>
<dbReference type="RefSeq" id="WP_096601858.1">
    <property type="nucleotide sequence ID" value="NZ_OBEN01000004.1"/>
</dbReference>
<name>A0A285NX24_9AQUI</name>
<evidence type="ECO:0000313" key="3">
    <source>
        <dbReference type="Proteomes" id="UP000218627"/>
    </source>
</evidence>
<dbReference type="OrthoDB" id="425607at2"/>
<proteinExistence type="predicted"/>
<dbReference type="Proteomes" id="UP000218627">
    <property type="component" value="Unassembled WGS sequence"/>
</dbReference>
<evidence type="ECO:0000259" key="1">
    <source>
        <dbReference type="Pfam" id="PF10040"/>
    </source>
</evidence>
<sequence length="242" mass="28106">MPAILRLKFKLSEPISNPTPSEVHGIYLRLLPEEITGRIHDLKKKPFSLWILSADSQSLELRLGVLDDELIPIIFYEYYTQEKDLYLRSAKVMTIKPYGIKQEKARTYEELLNTKPLKNICLEFLKPTSFRRYRWDYILPNPVLIFKNLLTRWNSFSKHQLNIKNLEEELAKKVGIKALELHSTNHTIGSNITFRGFLGIVCYTTEDPELAKTLSVLARFAEYAGVGQKTTMDMGMVKLHRM</sequence>
<dbReference type="Pfam" id="PF10040">
    <property type="entry name" value="CRISPR_Cas6"/>
    <property type="match status" value="1"/>
</dbReference>
<dbReference type="InterPro" id="IPR019267">
    <property type="entry name" value="CRISPR-assoc_Cas6_C"/>
</dbReference>
<organism evidence="2 3">
    <name type="scientific">Hydrogenobacter hydrogenophilus</name>
    <dbReference type="NCBI Taxonomy" id="35835"/>
    <lineage>
        <taxon>Bacteria</taxon>
        <taxon>Pseudomonadati</taxon>
        <taxon>Aquificota</taxon>
        <taxon>Aquificia</taxon>
        <taxon>Aquificales</taxon>
        <taxon>Aquificaceae</taxon>
        <taxon>Hydrogenobacter</taxon>
    </lineage>
</organism>
<keyword evidence="3" id="KW-1185">Reference proteome</keyword>
<evidence type="ECO:0000313" key="2">
    <source>
        <dbReference type="EMBL" id="SNZ14035.1"/>
    </source>
</evidence>
<dbReference type="AlphaFoldDB" id="A0A285NX24"/>
<accession>A0A285NX24</accession>
<dbReference type="CDD" id="cd21141">
    <property type="entry name" value="Cas6_III-like"/>
    <property type="match status" value="1"/>
</dbReference>
<gene>
    <name evidence="2" type="ORF">SAMN06265353_0961</name>
</gene>